<dbReference type="CDD" id="cd17321">
    <property type="entry name" value="MFS_MMR_MDR_like"/>
    <property type="match status" value="1"/>
</dbReference>
<keyword evidence="5 7" id="KW-1133">Transmembrane helix</keyword>
<feature type="domain" description="Major facilitator superfamily (MFS) profile" evidence="8">
    <location>
        <begin position="19"/>
        <end position="465"/>
    </location>
</feature>
<feature type="transmembrane region" description="Helical" evidence="7">
    <location>
        <begin position="147"/>
        <end position="170"/>
    </location>
</feature>
<dbReference type="Proteomes" id="UP001246690">
    <property type="component" value="Chromosome"/>
</dbReference>
<evidence type="ECO:0000256" key="5">
    <source>
        <dbReference type="ARBA" id="ARBA00022989"/>
    </source>
</evidence>
<feature type="transmembrane region" description="Helical" evidence="7">
    <location>
        <begin position="409"/>
        <end position="430"/>
    </location>
</feature>
<feature type="transmembrane region" description="Helical" evidence="7">
    <location>
        <begin position="61"/>
        <end position="80"/>
    </location>
</feature>
<evidence type="ECO:0000313" key="9">
    <source>
        <dbReference type="EMBL" id="WMY72586.1"/>
    </source>
</evidence>
<accession>A0ABY9S506</accession>
<dbReference type="RefSeq" id="WP_309874602.1">
    <property type="nucleotide sequence ID" value="NZ_CP133838.1"/>
</dbReference>
<feature type="transmembrane region" description="Helical" evidence="7">
    <location>
        <begin position="442"/>
        <end position="461"/>
    </location>
</feature>
<keyword evidence="3" id="KW-1003">Cell membrane</keyword>
<keyword evidence="4 7" id="KW-0812">Transmembrane</keyword>
<proteinExistence type="predicted"/>
<feature type="transmembrane region" description="Helical" evidence="7">
    <location>
        <begin position="207"/>
        <end position="228"/>
    </location>
</feature>
<dbReference type="Gene3D" id="1.20.1250.20">
    <property type="entry name" value="MFS general substrate transporter like domains"/>
    <property type="match status" value="1"/>
</dbReference>
<gene>
    <name evidence="9" type="ORF">RHD99_13965</name>
</gene>
<feature type="transmembrane region" description="Helical" evidence="7">
    <location>
        <begin position="273"/>
        <end position="295"/>
    </location>
</feature>
<feature type="transmembrane region" description="Helical" evidence="7">
    <location>
        <begin position="176"/>
        <end position="195"/>
    </location>
</feature>
<feature type="transmembrane region" description="Helical" evidence="7">
    <location>
        <begin position="307"/>
        <end position="326"/>
    </location>
</feature>
<keyword evidence="10" id="KW-1185">Reference proteome</keyword>
<feature type="transmembrane region" description="Helical" evidence="7">
    <location>
        <begin position="92"/>
        <end position="111"/>
    </location>
</feature>
<keyword evidence="2" id="KW-0813">Transport</keyword>
<dbReference type="SUPFAM" id="SSF103473">
    <property type="entry name" value="MFS general substrate transporter"/>
    <property type="match status" value="1"/>
</dbReference>
<evidence type="ECO:0000256" key="3">
    <source>
        <dbReference type="ARBA" id="ARBA00022475"/>
    </source>
</evidence>
<feature type="transmembrane region" description="Helical" evidence="7">
    <location>
        <begin position="117"/>
        <end position="135"/>
    </location>
</feature>
<evidence type="ECO:0000256" key="4">
    <source>
        <dbReference type="ARBA" id="ARBA00022692"/>
    </source>
</evidence>
<dbReference type="InterPro" id="IPR036259">
    <property type="entry name" value="MFS_trans_sf"/>
</dbReference>
<protein>
    <submittedName>
        <fullName evidence="9">MFS transporter</fullName>
    </submittedName>
</protein>
<dbReference type="Pfam" id="PF07690">
    <property type="entry name" value="MFS_1"/>
    <property type="match status" value="1"/>
</dbReference>
<evidence type="ECO:0000256" key="6">
    <source>
        <dbReference type="ARBA" id="ARBA00023136"/>
    </source>
</evidence>
<feature type="transmembrane region" description="Helical" evidence="7">
    <location>
        <begin position="338"/>
        <end position="358"/>
    </location>
</feature>
<dbReference type="PANTHER" id="PTHR42718">
    <property type="entry name" value="MAJOR FACILITATOR SUPERFAMILY MULTIDRUG TRANSPORTER MFSC"/>
    <property type="match status" value="1"/>
</dbReference>
<dbReference type="InterPro" id="IPR011701">
    <property type="entry name" value="MFS"/>
</dbReference>
<dbReference type="InterPro" id="IPR020846">
    <property type="entry name" value="MFS_dom"/>
</dbReference>
<evidence type="ECO:0000256" key="1">
    <source>
        <dbReference type="ARBA" id="ARBA00004651"/>
    </source>
</evidence>
<dbReference type="Gene3D" id="1.20.1720.10">
    <property type="entry name" value="Multidrug resistance protein D"/>
    <property type="match status" value="1"/>
</dbReference>
<name>A0ABY9S506_9ENTR</name>
<dbReference type="PANTHER" id="PTHR42718:SF46">
    <property type="entry name" value="BLR6921 PROTEIN"/>
    <property type="match status" value="1"/>
</dbReference>
<evidence type="ECO:0000259" key="8">
    <source>
        <dbReference type="PROSITE" id="PS50850"/>
    </source>
</evidence>
<comment type="subcellular location">
    <subcellularLocation>
        <location evidence="1">Cell membrane</location>
        <topology evidence="1">Multi-pass membrane protein</topology>
    </subcellularLocation>
</comment>
<reference evidence="9 10" key="1">
    <citation type="submission" date="2023-09" db="EMBL/GenBank/DDBJ databases">
        <title>Buttiauxella selenatireducens sp. nov., isolated from the rhizosphere of Cardamine hupingshanesis.</title>
        <authorList>
            <person name="Zhang S."/>
            <person name="Xu Z."/>
            <person name="Wang H."/>
            <person name="Guo Y."/>
        </authorList>
    </citation>
    <scope>NUCLEOTIDE SEQUENCE [LARGE SCALE GENOMIC DNA]</scope>
    <source>
        <strain evidence="9 10">R73</strain>
    </source>
</reference>
<feature type="transmembrane region" description="Helical" evidence="7">
    <location>
        <begin position="20"/>
        <end position="41"/>
    </location>
</feature>
<evidence type="ECO:0000256" key="7">
    <source>
        <dbReference type="SAM" id="Phobius"/>
    </source>
</evidence>
<keyword evidence="6 7" id="KW-0472">Membrane</keyword>
<feature type="transmembrane region" description="Helical" evidence="7">
    <location>
        <begin position="370"/>
        <end position="388"/>
    </location>
</feature>
<feature type="transmembrane region" description="Helical" evidence="7">
    <location>
        <begin position="234"/>
        <end position="252"/>
    </location>
</feature>
<dbReference type="EMBL" id="CP133838">
    <property type="protein sequence ID" value="WMY72586.1"/>
    <property type="molecule type" value="Genomic_DNA"/>
</dbReference>
<evidence type="ECO:0000313" key="10">
    <source>
        <dbReference type="Proteomes" id="UP001246690"/>
    </source>
</evidence>
<organism evidence="9 10">
    <name type="scientific">Buttiauxella selenatireducens</name>
    <dbReference type="NCBI Taxonomy" id="3073902"/>
    <lineage>
        <taxon>Bacteria</taxon>
        <taxon>Pseudomonadati</taxon>
        <taxon>Pseudomonadota</taxon>
        <taxon>Gammaproteobacteria</taxon>
        <taxon>Enterobacterales</taxon>
        <taxon>Enterobacteriaceae</taxon>
        <taxon>Buttiauxella</taxon>
    </lineage>
</organism>
<evidence type="ECO:0000256" key="2">
    <source>
        <dbReference type="ARBA" id="ARBA00022448"/>
    </source>
</evidence>
<dbReference type="PROSITE" id="PS50850">
    <property type="entry name" value="MFS"/>
    <property type="match status" value="1"/>
</dbReference>
<sequence>MATEHTVIVTGSRSVSHGALIVILLAQLILVVDGTVVYMALPSIAMELDFPTTTLSWVLNAYMLTFGGLMLLGGCAGSHLGHKRIFITANMLFIAASCAAGIAGTPLWLIITRGLQGIAAAFAAPSAFALLMILFAQKHSRERALRLYTAVSGVGSAAGLVLGGILTSYFSWRYVFFINLPIGVLLLMGGIHYLPTDKQKSGKRLDIAGALTCTTGMFLLVYGLIQAAEKNPGYAGNSVIAALLILALFVIIEKRSQDPVLPLSLFSNSLRTGAYLSKFMMIGGMLGTFFFLTQYCQTQLGYSALETALLFLPLSLSQLIMVVYGCPRLLRALGPRKLLLCGFSLAIAGMLWLCLVATDSLQIIDLLPAVILLGMGSGAALVPLAILGTSDITSSEVGAASGVVNATHYLGGAVGTAVIICVADFVLPSILDMQGSSSNQMVISAVCSMLFFACSILLTLFTMRD</sequence>